<dbReference type="InterPro" id="IPR011990">
    <property type="entry name" value="TPR-like_helical_dom_sf"/>
</dbReference>
<name>A0ABV6U1F0_9ACTN</name>
<accession>A0ABV6U1F0</accession>
<organism evidence="1 2">
    <name type="scientific">Sphaerimonospora cavernae</name>
    <dbReference type="NCBI Taxonomy" id="1740611"/>
    <lineage>
        <taxon>Bacteria</taxon>
        <taxon>Bacillati</taxon>
        <taxon>Actinomycetota</taxon>
        <taxon>Actinomycetes</taxon>
        <taxon>Streptosporangiales</taxon>
        <taxon>Streptosporangiaceae</taxon>
        <taxon>Sphaerimonospora</taxon>
    </lineage>
</organism>
<comment type="caution">
    <text evidence="1">The sequence shown here is derived from an EMBL/GenBank/DDBJ whole genome shotgun (WGS) entry which is preliminary data.</text>
</comment>
<dbReference type="EMBL" id="JBHMQT010000011">
    <property type="protein sequence ID" value="MFC0862231.1"/>
    <property type="molecule type" value="Genomic_DNA"/>
</dbReference>
<keyword evidence="2" id="KW-1185">Reference proteome</keyword>
<dbReference type="Gene3D" id="1.10.260.40">
    <property type="entry name" value="lambda repressor-like DNA-binding domains"/>
    <property type="match status" value="1"/>
</dbReference>
<dbReference type="RefSeq" id="WP_394300441.1">
    <property type="nucleotide sequence ID" value="NZ_JBHMQT010000011.1"/>
</dbReference>
<protein>
    <recommendedName>
        <fullName evidence="3">HTH cro/C1-type domain-containing protein</fullName>
    </recommendedName>
</protein>
<evidence type="ECO:0000313" key="2">
    <source>
        <dbReference type="Proteomes" id="UP001589870"/>
    </source>
</evidence>
<dbReference type="InterPro" id="IPR010982">
    <property type="entry name" value="Lambda_DNA-bd_dom_sf"/>
</dbReference>
<evidence type="ECO:0000313" key="1">
    <source>
        <dbReference type="EMBL" id="MFC0862231.1"/>
    </source>
</evidence>
<reference evidence="1 2" key="1">
    <citation type="submission" date="2024-09" db="EMBL/GenBank/DDBJ databases">
        <authorList>
            <person name="Sun Q."/>
            <person name="Mori K."/>
        </authorList>
    </citation>
    <scope>NUCLEOTIDE SEQUENCE [LARGE SCALE GENOMIC DNA]</scope>
    <source>
        <strain evidence="1 2">TBRC 1851</strain>
    </source>
</reference>
<evidence type="ECO:0008006" key="3">
    <source>
        <dbReference type="Google" id="ProtNLM"/>
    </source>
</evidence>
<dbReference type="Proteomes" id="UP001589870">
    <property type="component" value="Unassembled WGS sequence"/>
</dbReference>
<proteinExistence type="predicted"/>
<gene>
    <name evidence="1" type="ORF">ACFHYQ_07970</name>
</gene>
<sequence>MDGEARRLIKELAARMRRTGSPTAQIAAELMRRFGLNPRVACRHALGLSQAEIADRYNRRWPAPVPKTAKHVSYWERWRGPGTTGSSSARTPSLEDLGRLATLYGCLVDDLLYGPRRVPTPYEVTVPYEVITDVLDGLRHPAEAQATYPENYENDAVVALRTPIGEWSITVTMSRRRFSALLATGGLAALLPDAALASAATETTTVTASFRRTLLAHQSGHHLLTPAAHIAALTDTLRDIAASRESADASLRRDLRGLQAEIAEHLSWLHREVADLDGCRRWAANATSWALEAGDTTMATYMMMRTASLALDHGDYPRAIELAQAAQHTTWQIPAALQGVARLYHARGTAQTGSIDAAALDTADELLATSPSPSVPAYLRFYGPRFAELQRATCYLSTGQPGRAVTILQAQLTGLPPDYHRDRAVHLARLGGAHAADRAPDAAAIAGLASLTEARQAGSQHVVAELAPLRDRLTRHWPAQPKVREFGEALAAFPTA</sequence>
<dbReference type="Gene3D" id="1.25.40.10">
    <property type="entry name" value="Tetratricopeptide repeat domain"/>
    <property type="match status" value="1"/>
</dbReference>